<organism evidence="1 2">
    <name type="scientific">Urbifossiella limnaea</name>
    <dbReference type="NCBI Taxonomy" id="2528023"/>
    <lineage>
        <taxon>Bacteria</taxon>
        <taxon>Pseudomonadati</taxon>
        <taxon>Planctomycetota</taxon>
        <taxon>Planctomycetia</taxon>
        <taxon>Gemmatales</taxon>
        <taxon>Gemmataceae</taxon>
        <taxon>Urbifossiella</taxon>
    </lineage>
</organism>
<sequence>MRYEPAAGVGRRTHSGPVADHGYGLVTFVKVPGDFAVPLYQPKYAKG</sequence>
<evidence type="ECO:0000313" key="2">
    <source>
        <dbReference type="Proteomes" id="UP000319576"/>
    </source>
</evidence>
<dbReference type="RefSeq" id="WP_202920515.1">
    <property type="nucleotide sequence ID" value="NZ_CP036273.1"/>
</dbReference>
<dbReference type="AlphaFoldDB" id="A0A517Y2U2"/>
<keyword evidence="2" id="KW-1185">Reference proteome</keyword>
<evidence type="ECO:0000313" key="1">
    <source>
        <dbReference type="EMBL" id="QDU24116.1"/>
    </source>
</evidence>
<gene>
    <name evidence="1" type="ORF">ETAA1_61290</name>
</gene>
<name>A0A517Y2U2_9BACT</name>
<accession>A0A517Y2U2</accession>
<dbReference type="EMBL" id="CP036273">
    <property type="protein sequence ID" value="QDU24116.1"/>
    <property type="molecule type" value="Genomic_DNA"/>
</dbReference>
<reference evidence="1 2" key="1">
    <citation type="submission" date="2019-02" db="EMBL/GenBank/DDBJ databases">
        <title>Deep-cultivation of Planctomycetes and their phenomic and genomic characterization uncovers novel biology.</title>
        <authorList>
            <person name="Wiegand S."/>
            <person name="Jogler M."/>
            <person name="Boedeker C."/>
            <person name="Pinto D."/>
            <person name="Vollmers J."/>
            <person name="Rivas-Marin E."/>
            <person name="Kohn T."/>
            <person name="Peeters S.H."/>
            <person name="Heuer A."/>
            <person name="Rast P."/>
            <person name="Oberbeckmann S."/>
            <person name="Bunk B."/>
            <person name="Jeske O."/>
            <person name="Meyerdierks A."/>
            <person name="Storesund J.E."/>
            <person name="Kallscheuer N."/>
            <person name="Luecker S."/>
            <person name="Lage O.M."/>
            <person name="Pohl T."/>
            <person name="Merkel B.J."/>
            <person name="Hornburger P."/>
            <person name="Mueller R.-W."/>
            <person name="Bruemmer F."/>
            <person name="Labrenz M."/>
            <person name="Spormann A.M."/>
            <person name="Op den Camp H."/>
            <person name="Overmann J."/>
            <person name="Amann R."/>
            <person name="Jetten M.S.M."/>
            <person name="Mascher T."/>
            <person name="Medema M.H."/>
            <person name="Devos D.P."/>
            <person name="Kaster A.-K."/>
            <person name="Ovreas L."/>
            <person name="Rohde M."/>
            <person name="Galperin M.Y."/>
            <person name="Jogler C."/>
        </authorList>
    </citation>
    <scope>NUCLEOTIDE SEQUENCE [LARGE SCALE GENOMIC DNA]</scope>
    <source>
        <strain evidence="1 2">ETA_A1</strain>
    </source>
</reference>
<dbReference type="Proteomes" id="UP000319576">
    <property type="component" value="Chromosome"/>
</dbReference>
<dbReference type="KEGG" id="uli:ETAA1_61290"/>
<protein>
    <submittedName>
        <fullName evidence="1">Uncharacterized protein</fullName>
    </submittedName>
</protein>
<proteinExistence type="predicted"/>